<proteinExistence type="predicted"/>
<comment type="caution">
    <text evidence="2">The sequence shown here is derived from an EMBL/GenBank/DDBJ whole genome shotgun (WGS) entry which is preliminary data.</text>
</comment>
<accession>A0A0V1MQ47</accession>
<keyword evidence="1" id="KW-0472">Membrane</keyword>
<keyword evidence="1" id="KW-0812">Transmembrane</keyword>
<feature type="transmembrane region" description="Helical" evidence="1">
    <location>
        <begin position="21"/>
        <end position="41"/>
    </location>
</feature>
<keyword evidence="3" id="KW-1185">Reference proteome</keyword>
<evidence type="ECO:0000313" key="3">
    <source>
        <dbReference type="Proteomes" id="UP000054843"/>
    </source>
</evidence>
<name>A0A0V1MQ47_9BILA</name>
<reference evidence="2 3" key="1">
    <citation type="submission" date="2015-01" db="EMBL/GenBank/DDBJ databases">
        <title>Evolution of Trichinella species and genotypes.</title>
        <authorList>
            <person name="Korhonen P.K."/>
            <person name="Edoardo P."/>
            <person name="Giuseppe L.R."/>
            <person name="Gasser R.B."/>
        </authorList>
    </citation>
    <scope>NUCLEOTIDE SEQUENCE [LARGE SCALE GENOMIC DNA]</scope>
    <source>
        <strain evidence="2">ISS1980</strain>
    </source>
</reference>
<keyword evidence="1" id="KW-1133">Transmembrane helix</keyword>
<evidence type="ECO:0000313" key="2">
    <source>
        <dbReference type="EMBL" id="KRZ73502.1"/>
    </source>
</evidence>
<organism evidence="2 3">
    <name type="scientific">Trichinella papuae</name>
    <dbReference type="NCBI Taxonomy" id="268474"/>
    <lineage>
        <taxon>Eukaryota</taxon>
        <taxon>Metazoa</taxon>
        <taxon>Ecdysozoa</taxon>
        <taxon>Nematoda</taxon>
        <taxon>Enoplea</taxon>
        <taxon>Dorylaimia</taxon>
        <taxon>Trichinellida</taxon>
        <taxon>Trichinellidae</taxon>
        <taxon>Trichinella</taxon>
    </lineage>
</organism>
<dbReference type="EMBL" id="JYDO01000062">
    <property type="protein sequence ID" value="KRZ73502.1"/>
    <property type="molecule type" value="Genomic_DNA"/>
</dbReference>
<dbReference type="Proteomes" id="UP000054843">
    <property type="component" value="Unassembled WGS sequence"/>
</dbReference>
<evidence type="ECO:0000256" key="1">
    <source>
        <dbReference type="SAM" id="Phobius"/>
    </source>
</evidence>
<sequence length="81" mass="9189">MSWGKELWSVKRWKLFSRTRSFNITDLAVTALGASGLTLLVPAKLEHLLSLQQKRTRIKAQYGRSLARSSVGGLSLFDRQR</sequence>
<dbReference type="AlphaFoldDB" id="A0A0V1MQ47"/>
<gene>
    <name evidence="2" type="ORF">T10_10547</name>
</gene>
<protein>
    <submittedName>
        <fullName evidence="2">Uncharacterized protein</fullName>
    </submittedName>
</protein>